<evidence type="ECO:0000313" key="1">
    <source>
        <dbReference type="EMBL" id="NOK34278.1"/>
    </source>
</evidence>
<protein>
    <submittedName>
        <fullName evidence="1">Uncharacterized protein</fullName>
    </submittedName>
</protein>
<dbReference type="Proteomes" id="UP000563426">
    <property type="component" value="Unassembled WGS sequence"/>
</dbReference>
<proteinExistence type="predicted"/>
<reference evidence="1 2" key="1">
    <citation type="submission" date="2020-05" db="EMBL/GenBank/DDBJ databases">
        <authorList>
            <person name="Whitworth D."/>
        </authorList>
    </citation>
    <scope>NUCLEOTIDE SEQUENCE [LARGE SCALE GENOMIC DNA]</scope>
    <source>
        <strain evidence="1 2">AB043B</strain>
    </source>
</reference>
<accession>A0A7Y4KI83</accession>
<evidence type="ECO:0000313" key="2">
    <source>
        <dbReference type="Proteomes" id="UP000563426"/>
    </source>
</evidence>
<name>A0A7Y4KI83_9BACT</name>
<comment type="caution">
    <text evidence="1">The sequence shown here is derived from an EMBL/GenBank/DDBJ whole genome shotgun (WGS) entry which is preliminary data.</text>
</comment>
<dbReference type="AlphaFoldDB" id="A0A7Y4KI83"/>
<keyword evidence="2" id="KW-1185">Reference proteome</keyword>
<organism evidence="1 2">
    <name type="scientific">Corallococcus exercitus</name>
    <dbReference type="NCBI Taxonomy" id="2316736"/>
    <lineage>
        <taxon>Bacteria</taxon>
        <taxon>Pseudomonadati</taxon>
        <taxon>Myxococcota</taxon>
        <taxon>Myxococcia</taxon>
        <taxon>Myxococcales</taxon>
        <taxon>Cystobacterineae</taxon>
        <taxon>Myxococcaceae</taxon>
        <taxon>Corallococcus</taxon>
    </lineage>
</organism>
<gene>
    <name evidence="1" type="ORF">HMI49_13835</name>
</gene>
<dbReference type="EMBL" id="JABFJV010000064">
    <property type="protein sequence ID" value="NOK34278.1"/>
    <property type="molecule type" value="Genomic_DNA"/>
</dbReference>
<sequence>MGYIKRVTRDGMSNLFDMSGLYAKLEDIITNVSLANAAKKQEVEAALAAEQQEVEAALAAEQNVPPLELVL</sequence>